<evidence type="ECO:0000313" key="3">
    <source>
        <dbReference type="Proteomes" id="UP000031364"/>
    </source>
</evidence>
<feature type="compositionally biased region" description="Basic and acidic residues" evidence="1">
    <location>
        <begin position="39"/>
        <end position="55"/>
    </location>
</feature>
<dbReference type="Proteomes" id="UP000031364">
    <property type="component" value="Unassembled WGS sequence"/>
</dbReference>
<dbReference type="EMBL" id="JNFP01000004">
    <property type="protein sequence ID" value="KIA66053.1"/>
    <property type="molecule type" value="Genomic_DNA"/>
</dbReference>
<organism evidence="2 3">
    <name type="scientific">Nocardia vulneris</name>
    <dbReference type="NCBI Taxonomy" id="1141657"/>
    <lineage>
        <taxon>Bacteria</taxon>
        <taxon>Bacillati</taxon>
        <taxon>Actinomycetota</taxon>
        <taxon>Actinomycetes</taxon>
        <taxon>Mycobacteriales</taxon>
        <taxon>Nocardiaceae</taxon>
        <taxon>Nocardia</taxon>
    </lineage>
</organism>
<proteinExistence type="predicted"/>
<reference evidence="2 3" key="1">
    <citation type="journal article" date="2014" name="Int. J. Syst. Evol. Microbiol.">
        <title>Nocardia vulneris sp. nov., isolated from wounds of human patients in North America.</title>
        <authorList>
            <person name="Lasker B.A."/>
            <person name="Bell M."/>
            <person name="Klenk H.P."/>
            <person name="Sproer C."/>
            <person name="Schumann C."/>
            <person name="Schumann P."/>
            <person name="Brown J.M."/>
        </authorList>
    </citation>
    <scope>NUCLEOTIDE SEQUENCE [LARGE SCALE GENOMIC DNA]</scope>
    <source>
        <strain evidence="2 3">W9851</strain>
    </source>
</reference>
<evidence type="ECO:0000256" key="1">
    <source>
        <dbReference type="SAM" id="MobiDB-lite"/>
    </source>
</evidence>
<keyword evidence="3" id="KW-1185">Reference proteome</keyword>
<sequence length="87" mass="9408">MLAQHLPVDLEVGFGHVAAVRGEPRAVAVERQLPFDVPADDHHQEMHRPPPRDVAARTSGGESLSVAGLIPPNLVRSTWHGTAGQHR</sequence>
<gene>
    <name evidence="2" type="ORF">FG87_04395</name>
</gene>
<name>A0ABR4ZLB6_9NOCA</name>
<protein>
    <submittedName>
        <fullName evidence="2">Uncharacterized protein</fullName>
    </submittedName>
</protein>
<feature type="region of interest" description="Disordered" evidence="1">
    <location>
        <begin position="37"/>
        <end position="67"/>
    </location>
</feature>
<comment type="caution">
    <text evidence="2">The sequence shown here is derived from an EMBL/GenBank/DDBJ whole genome shotgun (WGS) entry which is preliminary data.</text>
</comment>
<evidence type="ECO:0000313" key="2">
    <source>
        <dbReference type="EMBL" id="KIA66053.1"/>
    </source>
</evidence>
<accession>A0ABR4ZLB6</accession>